<gene>
    <name evidence="1" type="ORF">B4V02_03300</name>
</gene>
<dbReference type="Proteomes" id="UP000214666">
    <property type="component" value="Chromosome"/>
</dbReference>
<sequence>MSFLHTKQVFLIYFEYRIFALLNLLHKFVVEDCRLVFDMLDKDCDKLVHIVRAMFKHILPPYKDYVVSKGDASLIRPAYRCRGRFLLLSTSIIASCSS</sequence>
<dbReference type="EMBL" id="CP020028">
    <property type="protein sequence ID" value="ASR45792.1"/>
    <property type="molecule type" value="Genomic_DNA"/>
</dbReference>
<protein>
    <submittedName>
        <fullName evidence="1">Uncharacterized protein</fullName>
    </submittedName>
</protein>
<name>A0A222WID9_9BACL</name>
<dbReference type="KEGG" id="pkb:B4V02_03300"/>
<accession>A0A222WID9</accession>
<proteinExistence type="predicted"/>
<dbReference type="AlphaFoldDB" id="A0A222WID9"/>
<evidence type="ECO:0000313" key="2">
    <source>
        <dbReference type="Proteomes" id="UP000214666"/>
    </source>
</evidence>
<reference evidence="1 2" key="1">
    <citation type="submission" date="2017-03" db="EMBL/GenBank/DDBJ databases">
        <title>Complete genome sequence of Paenibacillus Kribbensis producing bioflocculants.</title>
        <authorList>
            <person name="Lee H.-G."/>
            <person name="Oh H.-M."/>
        </authorList>
    </citation>
    <scope>NUCLEOTIDE SEQUENCE [LARGE SCALE GENOMIC DNA]</scope>
    <source>
        <strain evidence="1 2">AM49</strain>
    </source>
</reference>
<keyword evidence="2" id="KW-1185">Reference proteome</keyword>
<evidence type="ECO:0000313" key="1">
    <source>
        <dbReference type="EMBL" id="ASR45792.1"/>
    </source>
</evidence>
<organism evidence="1 2">
    <name type="scientific">Paenibacillus kribbensis</name>
    <dbReference type="NCBI Taxonomy" id="172713"/>
    <lineage>
        <taxon>Bacteria</taxon>
        <taxon>Bacillati</taxon>
        <taxon>Bacillota</taxon>
        <taxon>Bacilli</taxon>
        <taxon>Bacillales</taxon>
        <taxon>Paenibacillaceae</taxon>
        <taxon>Paenibacillus</taxon>
    </lineage>
</organism>